<protein>
    <submittedName>
        <fullName evidence="1">Uncharacterized protein</fullName>
    </submittedName>
</protein>
<proteinExistence type="predicted"/>
<dbReference type="AlphaFoldDB" id="A0A1X1D421"/>
<reference evidence="1 2" key="1">
    <citation type="journal article" date="2017" name="Antonie Van Leeuwenhoek">
        <title>Phylogenomic resolution of the bacterial genus Pantoea and its relationship with Erwinia and Tatumella.</title>
        <authorList>
            <person name="Palmer M."/>
            <person name="Steenkamp E.T."/>
            <person name="Coetzee M.P."/>
            <person name="Chan W.Y."/>
            <person name="van Zyl E."/>
            <person name="De Maayer P."/>
            <person name="Coutinho T.A."/>
            <person name="Blom J."/>
            <person name="Smits T.H."/>
            <person name="Duffy B."/>
            <person name="Venter S.N."/>
        </authorList>
    </citation>
    <scope>NUCLEOTIDE SEQUENCE [LARGE SCALE GENOMIC DNA]</scope>
    <source>
        <strain evidence="1 2">LMG 26277</strain>
    </source>
</reference>
<name>A0A1X1D421_9GAMM</name>
<keyword evidence="2" id="KW-1185">Reference proteome</keyword>
<dbReference type="Proteomes" id="UP000193104">
    <property type="component" value="Unassembled WGS sequence"/>
</dbReference>
<accession>A0A1X1D421</accession>
<comment type="caution">
    <text evidence="1">The sequence shown here is derived from an EMBL/GenBank/DDBJ whole genome shotgun (WGS) entry which is preliminary data.</text>
</comment>
<evidence type="ECO:0000313" key="1">
    <source>
        <dbReference type="EMBL" id="ORM71406.1"/>
    </source>
</evidence>
<gene>
    <name evidence="1" type="ORF">HA48_16030</name>
</gene>
<dbReference type="EMBL" id="MLFS01000049">
    <property type="protein sequence ID" value="ORM71406.1"/>
    <property type="molecule type" value="Genomic_DNA"/>
</dbReference>
<sequence>MQIHACYTCTALYKAAGQKKGFKKVKDRHTKAAGQAAAVWVNEPAGMQNHNVPAFDVLLPVPVVLPVRFPAVAVR</sequence>
<evidence type="ECO:0000313" key="2">
    <source>
        <dbReference type="Proteomes" id="UP000193104"/>
    </source>
</evidence>
<organism evidence="1 2">
    <name type="scientific">Pantoea wallisii</name>
    <dbReference type="NCBI Taxonomy" id="1076551"/>
    <lineage>
        <taxon>Bacteria</taxon>
        <taxon>Pseudomonadati</taxon>
        <taxon>Pseudomonadota</taxon>
        <taxon>Gammaproteobacteria</taxon>
        <taxon>Enterobacterales</taxon>
        <taxon>Erwiniaceae</taxon>
        <taxon>Pantoea</taxon>
    </lineage>
</organism>